<dbReference type="Proteomes" id="UP000245216">
    <property type="component" value="Unassembled WGS sequence"/>
</dbReference>
<name>A0A0M7FPQ8_ALCFA</name>
<dbReference type="EMBL" id="QEXO01000001">
    <property type="protein sequence ID" value="PWE15181.1"/>
    <property type="molecule type" value="Genomic_DNA"/>
</dbReference>
<evidence type="ECO:0000313" key="3">
    <source>
        <dbReference type="EMBL" id="WBM37351.1"/>
    </source>
</evidence>
<reference evidence="3 5" key="3">
    <citation type="submission" date="2022-05" db="EMBL/GenBank/DDBJ databases">
        <title>Complete sequence of strain NY11312.</title>
        <authorList>
            <person name="Zhou D."/>
        </authorList>
    </citation>
    <scope>NUCLEOTIDE SEQUENCE [LARGE SCALE GENOMIC DNA]</scope>
    <source>
        <strain evidence="3 5">NY11312</strain>
    </source>
</reference>
<organism evidence="2 4">
    <name type="scientific">Alcaligenes faecalis</name>
    <dbReference type="NCBI Taxonomy" id="511"/>
    <lineage>
        <taxon>Bacteria</taxon>
        <taxon>Pseudomonadati</taxon>
        <taxon>Pseudomonadota</taxon>
        <taxon>Betaproteobacteria</taxon>
        <taxon>Burkholderiales</taxon>
        <taxon>Alcaligenaceae</taxon>
        <taxon>Alcaligenes</taxon>
    </lineage>
</organism>
<reference evidence="2 4" key="2">
    <citation type="submission" date="2018-05" db="EMBL/GenBank/DDBJ databases">
        <authorList>
            <person name="Lanie J.A."/>
            <person name="Ng W.-L."/>
            <person name="Kazmierczak K.M."/>
            <person name="Andrzejewski T.M."/>
            <person name="Davidsen T.M."/>
            <person name="Wayne K.J."/>
            <person name="Tettelin H."/>
            <person name="Glass J.I."/>
            <person name="Rusch D."/>
            <person name="Podicherti R."/>
            <person name="Tsui H.-C.T."/>
            <person name="Winkler M.E."/>
        </authorList>
    </citation>
    <scope>NUCLEOTIDE SEQUENCE [LARGE SCALE GENOMIC DNA]</scope>
    <source>
        <strain evidence="2 4">YBY</strain>
    </source>
</reference>
<keyword evidence="2" id="KW-0863">Zinc-finger</keyword>
<dbReference type="Pfam" id="PF10276">
    <property type="entry name" value="zf-CHCC"/>
    <property type="match status" value="1"/>
</dbReference>
<keyword evidence="5" id="KW-1185">Reference proteome</keyword>
<evidence type="ECO:0000313" key="2">
    <source>
        <dbReference type="EMBL" id="PWE15181.1"/>
    </source>
</evidence>
<dbReference type="GeneID" id="94037625"/>
<dbReference type="GO" id="GO:0008270">
    <property type="term" value="F:zinc ion binding"/>
    <property type="evidence" value="ECO:0007669"/>
    <property type="project" value="UniProtKB-KW"/>
</dbReference>
<gene>
    <name evidence="2" type="ORF">DF183_00110</name>
    <name evidence="3" type="ORF">M2J83_16300</name>
</gene>
<keyword evidence="2" id="KW-0862">Zinc</keyword>
<evidence type="ECO:0000313" key="5">
    <source>
        <dbReference type="Proteomes" id="UP001211866"/>
    </source>
</evidence>
<dbReference type="RefSeq" id="WP_026484742.1">
    <property type="nucleotide sequence ID" value="NZ_CAXOJJ010000027.1"/>
</dbReference>
<keyword evidence="2" id="KW-0479">Metal-binding</keyword>
<sequence length="70" mass="7712">MSAAIEPKKADHELIMVGADDLPVHCPRPGGSLWNMHPRVYIDISKTGEAACPYCGARYRLKEGEKVHGH</sequence>
<dbReference type="EMBL" id="CP096916">
    <property type="protein sequence ID" value="WBM37351.1"/>
    <property type="molecule type" value="Genomic_DNA"/>
</dbReference>
<evidence type="ECO:0000313" key="4">
    <source>
        <dbReference type="Proteomes" id="UP000245216"/>
    </source>
</evidence>
<accession>A0A0S2JP52</accession>
<dbReference type="Gene3D" id="2.60.260.40">
    <property type="entry name" value="q5lls5 like domains"/>
    <property type="match status" value="1"/>
</dbReference>
<evidence type="ECO:0000259" key="1">
    <source>
        <dbReference type="Pfam" id="PF10276"/>
    </source>
</evidence>
<dbReference type="Proteomes" id="UP001211866">
    <property type="component" value="Chromosome"/>
</dbReference>
<feature type="domain" description="Zinc finger CHCC-type" evidence="1">
    <location>
        <begin position="24"/>
        <end position="59"/>
    </location>
</feature>
<dbReference type="KEGG" id="afa:UZ73_04745"/>
<accession>A0A0M7FPQ8</accession>
<protein>
    <submittedName>
        <fullName evidence="2">Zinc-finger domain-containing protein</fullName>
    </submittedName>
</protein>
<dbReference type="OrthoDB" id="9806844at2"/>
<reference evidence="2 4" key="1">
    <citation type="submission" date="2018-05" db="EMBL/GenBank/DDBJ databases">
        <title>Genome Sequence of an Efficient Indole-Degrading Bacterium, Alcaligenes sp.YBY.</title>
        <authorList>
            <person name="Yang B."/>
        </authorList>
    </citation>
    <scope>NUCLEOTIDE SEQUENCE [LARGE SCALE GENOMIC DNA]</scope>
    <source>
        <strain evidence="2 4">YBY</strain>
    </source>
</reference>
<dbReference type="AlphaFoldDB" id="A0A0M7FPQ8"/>
<dbReference type="InterPro" id="IPR019401">
    <property type="entry name" value="Znf_CHCC"/>
</dbReference>
<proteinExistence type="predicted"/>
<dbReference type="STRING" id="511.UZ73_04745"/>